<evidence type="ECO:0000256" key="6">
    <source>
        <dbReference type="SAM" id="MobiDB-lite"/>
    </source>
</evidence>
<organism evidence="7 8">
    <name type="scientific">Acetobacter indonesiensis</name>
    <dbReference type="NCBI Taxonomy" id="104101"/>
    <lineage>
        <taxon>Bacteria</taxon>
        <taxon>Pseudomonadati</taxon>
        <taxon>Pseudomonadota</taxon>
        <taxon>Alphaproteobacteria</taxon>
        <taxon>Acetobacterales</taxon>
        <taxon>Acetobacteraceae</taxon>
        <taxon>Acetobacter</taxon>
    </lineage>
</organism>
<keyword evidence="3" id="KW-0378">Hydrolase</keyword>
<keyword evidence="2" id="KW-0479">Metal-binding</keyword>
<evidence type="ECO:0000256" key="4">
    <source>
        <dbReference type="ARBA" id="ARBA00022833"/>
    </source>
</evidence>
<dbReference type="PANTHER" id="PTHR35005:SF1">
    <property type="entry name" value="2-AMINO-5-FORMYLAMINO-6-RIBOSYLAMINOPYRIMIDIN-4(3H)-ONE 5'-MONOPHOSPHATE DEFORMYLASE"/>
    <property type="match status" value="1"/>
</dbReference>
<dbReference type="Pfam" id="PF02633">
    <property type="entry name" value="Creatininase"/>
    <property type="match status" value="1"/>
</dbReference>
<dbReference type="InterPro" id="IPR003785">
    <property type="entry name" value="Creatininase/forma_Hydrolase"/>
</dbReference>
<comment type="cofactor">
    <cofactor evidence="1">
        <name>Zn(2+)</name>
        <dbReference type="ChEBI" id="CHEBI:29105"/>
    </cofactor>
</comment>
<evidence type="ECO:0000313" key="8">
    <source>
        <dbReference type="Proteomes" id="UP000194641"/>
    </source>
</evidence>
<proteinExistence type="inferred from homology"/>
<dbReference type="Gene3D" id="3.40.50.10310">
    <property type="entry name" value="Creatininase"/>
    <property type="match status" value="1"/>
</dbReference>
<protein>
    <submittedName>
        <fullName evidence="7">Creatininase</fullName>
    </submittedName>
</protein>
<dbReference type="AlphaFoldDB" id="A0A252AU86"/>
<dbReference type="EMBL" id="JOPA01000020">
    <property type="protein sequence ID" value="OUI93815.1"/>
    <property type="molecule type" value="Genomic_DNA"/>
</dbReference>
<reference evidence="8" key="1">
    <citation type="submission" date="2014-06" db="EMBL/GenBank/DDBJ databases">
        <authorList>
            <person name="Winans N.J."/>
            <person name="Newell P.D."/>
            <person name="Douglas A.E."/>
        </authorList>
    </citation>
    <scope>NUCLEOTIDE SEQUENCE [LARGE SCALE GENOMIC DNA]</scope>
</reference>
<accession>A0A252AU86</accession>
<dbReference type="Proteomes" id="UP000194641">
    <property type="component" value="Unassembled WGS sequence"/>
</dbReference>
<dbReference type="GO" id="GO:0009231">
    <property type="term" value="P:riboflavin biosynthetic process"/>
    <property type="evidence" value="ECO:0007669"/>
    <property type="project" value="TreeGrafter"/>
</dbReference>
<gene>
    <name evidence="7" type="ORF">HK17_07595</name>
</gene>
<name>A0A252AU86_9PROT</name>
<sequence length="305" mass="32623">MPTKPYRTVPGPSACSEDAEKNTEKEKIIMLFSKISGLTKTFCIMSMVGGVAASYPAHAGDLSSVLFEQQTWKEIQAETEAGVTTIIVPVGGTEQSGPYIAVGKHNTRVFSLAQQIAKKAGNTLVAPVIAYVPEGGTSPRSSHMRFPGTITLPPDVFEKLLVSAGESFQVQGFKLIVFLGDHGGYQKYMEKAAETLNHKWQGTGAKALYVPGYYTVIAHQYADWLKQKGYGKDVGMHADISDTSLMLAVDPSMVREQALRASGTPSATDGMYGGDPRRATAALGQVGVSMQVTAAVQAIEQARSK</sequence>
<comment type="similarity">
    <text evidence="5">Belongs to the creatininase superfamily.</text>
</comment>
<comment type="caution">
    <text evidence="7">The sequence shown here is derived from an EMBL/GenBank/DDBJ whole genome shotgun (WGS) entry which is preliminary data.</text>
</comment>
<keyword evidence="4" id="KW-0862">Zinc</keyword>
<evidence type="ECO:0000256" key="5">
    <source>
        <dbReference type="ARBA" id="ARBA00024029"/>
    </source>
</evidence>
<evidence type="ECO:0000256" key="3">
    <source>
        <dbReference type="ARBA" id="ARBA00022801"/>
    </source>
</evidence>
<evidence type="ECO:0000313" key="7">
    <source>
        <dbReference type="EMBL" id="OUI93815.1"/>
    </source>
</evidence>
<evidence type="ECO:0000256" key="1">
    <source>
        <dbReference type="ARBA" id="ARBA00001947"/>
    </source>
</evidence>
<evidence type="ECO:0000256" key="2">
    <source>
        <dbReference type="ARBA" id="ARBA00022723"/>
    </source>
</evidence>
<dbReference type="GO" id="GO:0046872">
    <property type="term" value="F:metal ion binding"/>
    <property type="evidence" value="ECO:0007669"/>
    <property type="project" value="UniProtKB-KW"/>
</dbReference>
<dbReference type="SUPFAM" id="SSF102215">
    <property type="entry name" value="Creatininase"/>
    <property type="match status" value="1"/>
</dbReference>
<dbReference type="PANTHER" id="PTHR35005">
    <property type="entry name" value="3-DEHYDRO-SCYLLO-INOSOSE HYDROLASE"/>
    <property type="match status" value="1"/>
</dbReference>
<feature type="region of interest" description="Disordered" evidence="6">
    <location>
        <begin position="1"/>
        <end position="20"/>
    </location>
</feature>
<dbReference type="GO" id="GO:0016811">
    <property type="term" value="F:hydrolase activity, acting on carbon-nitrogen (but not peptide) bonds, in linear amides"/>
    <property type="evidence" value="ECO:0007669"/>
    <property type="project" value="TreeGrafter"/>
</dbReference>
<dbReference type="InterPro" id="IPR024087">
    <property type="entry name" value="Creatininase-like_sf"/>
</dbReference>